<dbReference type="EMBL" id="WEGK01000018">
    <property type="protein sequence ID" value="MQY23201.1"/>
    <property type="molecule type" value="Genomic_DNA"/>
</dbReference>
<dbReference type="AlphaFoldDB" id="A0A7K0DCE1"/>
<evidence type="ECO:0000313" key="3">
    <source>
        <dbReference type="Proteomes" id="UP000438448"/>
    </source>
</evidence>
<name>A0A7K0DCE1_9NOCA</name>
<gene>
    <name evidence="2" type="ORF">NRB20_63280</name>
</gene>
<evidence type="ECO:0000313" key="2">
    <source>
        <dbReference type="EMBL" id="MQY23201.1"/>
    </source>
</evidence>
<feature type="chain" id="PRO_5029769503" description="Secreted protein" evidence="1">
    <location>
        <begin position="27"/>
        <end position="134"/>
    </location>
</feature>
<protein>
    <recommendedName>
        <fullName evidence="4">Secreted protein</fullName>
    </recommendedName>
</protein>
<dbReference type="RefSeq" id="WP_319945620.1">
    <property type="nucleotide sequence ID" value="NZ_WEGK01000018.1"/>
</dbReference>
<reference evidence="2 3" key="1">
    <citation type="submission" date="2019-10" db="EMBL/GenBank/DDBJ databases">
        <title>Nocardia macrotermitis sp. nov. and Nocardia aurantia sp. nov., isolated from the gut of fungus growing-termite Macrotermes natalensis.</title>
        <authorList>
            <person name="Benndorf R."/>
            <person name="Schwitalla J."/>
            <person name="Martin K."/>
            <person name="De Beer W."/>
            <person name="Kaster A.-K."/>
            <person name="Vollmers J."/>
            <person name="Poulsen M."/>
            <person name="Beemelmanns C."/>
        </authorList>
    </citation>
    <scope>NUCLEOTIDE SEQUENCE [LARGE SCALE GENOMIC DNA]</scope>
    <source>
        <strain evidence="2 3">RB20</strain>
    </source>
</reference>
<accession>A0A7K0DCE1</accession>
<keyword evidence="1" id="KW-0732">Signal</keyword>
<proteinExistence type="predicted"/>
<keyword evidence="3" id="KW-1185">Reference proteome</keyword>
<dbReference type="Proteomes" id="UP000438448">
    <property type="component" value="Unassembled WGS sequence"/>
</dbReference>
<comment type="caution">
    <text evidence="2">The sequence shown here is derived from an EMBL/GenBank/DDBJ whole genome shotgun (WGS) entry which is preliminary data.</text>
</comment>
<sequence>MRASTLAIAGAVASAATLLASGTAAAAPATSIPGDGLYRVGVDITPGIYQSAGPTDPAHACFWERLWKIPGPQDHGDPNQYIVASDLTKHTPVRVMIKSTDVAFKATGCGRWVLMPPPPNTGSYGPGGLFGSEY</sequence>
<organism evidence="2 3">
    <name type="scientific">Nocardia macrotermitis</name>
    <dbReference type="NCBI Taxonomy" id="2585198"/>
    <lineage>
        <taxon>Bacteria</taxon>
        <taxon>Bacillati</taxon>
        <taxon>Actinomycetota</taxon>
        <taxon>Actinomycetes</taxon>
        <taxon>Mycobacteriales</taxon>
        <taxon>Nocardiaceae</taxon>
        <taxon>Nocardia</taxon>
    </lineage>
</organism>
<feature type="signal peptide" evidence="1">
    <location>
        <begin position="1"/>
        <end position="26"/>
    </location>
</feature>
<evidence type="ECO:0000256" key="1">
    <source>
        <dbReference type="SAM" id="SignalP"/>
    </source>
</evidence>
<evidence type="ECO:0008006" key="4">
    <source>
        <dbReference type="Google" id="ProtNLM"/>
    </source>
</evidence>